<evidence type="ECO:0000313" key="5">
    <source>
        <dbReference type="Proteomes" id="UP001500339"/>
    </source>
</evidence>
<dbReference type="InterPro" id="IPR010081">
    <property type="entry name" value="DiNH2opropionate_NH3_lyase"/>
</dbReference>
<reference evidence="5" key="1">
    <citation type="journal article" date="2019" name="Int. J. Syst. Evol. Microbiol.">
        <title>The Global Catalogue of Microorganisms (GCM) 10K type strain sequencing project: providing services to taxonomists for standard genome sequencing and annotation.</title>
        <authorList>
            <consortium name="The Broad Institute Genomics Platform"/>
            <consortium name="The Broad Institute Genome Sequencing Center for Infectious Disease"/>
            <person name="Wu L."/>
            <person name="Ma J."/>
        </authorList>
    </citation>
    <scope>NUCLEOTIDE SEQUENCE [LARGE SCALE GENOMIC DNA]</scope>
    <source>
        <strain evidence="5">JCM 1405</strain>
    </source>
</reference>
<dbReference type="EMBL" id="BAAACF010000001">
    <property type="protein sequence ID" value="GAA0717464.1"/>
    <property type="molecule type" value="Genomic_DNA"/>
</dbReference>
<dbReference type="SUPFAM" id="SSF53686">
    <property type="entry name" value="Tryptophan synthase beta subunit-like PLP-dependent enzymes"/>
    <property type="match status" value="1"/>
</dbReference>
<evidence type="ECO:0000259" key="3">
    <source>
        <dbReference type="Pfam" id="PF00291"/>
    </source>
</evidence>
<evidence type="ECO:0000256" key="1">
    <source>
        <dbReference type="ARBA" id="ARBA00001933"/>
    </source>
</evidence>
<keyword evidence="5" id="KW-1185">Reference proteome</keyword>
<protein>
    <submittedName>
        <fullName evidence="4">Diaminopropionate ammonia-lyase</fullName>
    </submittedName>
</protein>
<evidence type="ECO:0000256" key="2">
    <source>
        <dbReference type="ARBA" id="ARBA00022898"/>
    </source>
</evidence>
<dbReference type="InterPro" id="IPR001926">
    <property type="entry name" value="TrpB-like_PALP"/>
</dbReference>
<keyword evidence="2" id="KW-0663">Pyridoxal phosphate</keyword>
<dbReference type="RefSeq" id="WP_343765752.1">
    <property type="nucleotide sequence ID" value="NZ_BAAACF010000001.1"/>
</dbReference>
<dbReference type="PANTHER" id="PTHR42937:SF1">
    <property type="entry name" value="DIAMINOPROPIONATE AMMONIA-LYASE"/>
    <property type="match status" value="1"/>
</dbReference>
<dbReference type="CDD" id="cd00640">
    <property type="entry name" value="Trp-synth-beta_II"/>
    <property type="match status" value="1"/>
</dbReference>
<proteinExistence type="predicted"/>
<gene>
    <name evidence="4" type="primary">dpaL</name>
    <name evidence="4" type="ORF">GCM10008905_03150</name>
</gene>
<accession>A0ABN1IN47</accession>
<dbReference type="InterPro" id="IPR019871">
    <property type="entry name" value="DiNH2propionate_NH3-lyase_sub"/>
</dbReference>
<name>A0ABN1IN47_9CLOT</name>
<dbReference type="Pfam" id="PF00291">
    <property type="entry name" value="PALP"/>
    <property type="match status" value="1"/>
</dbReference>
<organism evidence="4 5">
    <name type="scientific">Clostridium malenominatum</name>
    <dbReference type="NCBI Taxonomy" id="1539"/>
    <lineage>
        <taxon>Bacteria</taxon>
        <taxon>Bacillati</taxon>
        <taxon>Bacillota</taxon>
        <taxon>Clostridia</taxon>
        <taxon>Eubacteriales</taxon>
        <taxon>Clostridiaceae</taxon>
        <taxon>Clostridium</taxon>
    </lineage>
</organism>
<dbReference type="PANTHER" id="PTHR42937">
    <property type="match status" value="1"/>
</dbReference>
<dbReference type="NCBIfam" id="TIGR01747">
    <property type="entry name" value="diampropi_NH3ly"/>
    <property type="match status" value="1"/>
</dbReference>
<evidence type="ECO:0000313" key="4">
    <source>
        <dbReference type="EMBL" id="GAA0717464.1"/>
    </source>
</evidence>
<comment type="caution">
    <text evidence="4">The sequence shown here is derived from an EMBL/GenBank/DDBJ whole genome shotgun (WGS) entry which is preliminary data.</text>
</comment>
<feature type="domain" description="Tryptophan synthase beta chain-like PALP" evidence="3">
    <location>
        <begin position="46"/>
        <end position="383"/>
    </location>
</feature>
<sequence length="406" mass="44902">MLEKNLIKYVFNDKARNDDCKKADTDFISDEVIGKVRDFHKSFSEYSVTPLHKLDNLAKELGVKSIFLKDESYRFGLNAFKVLGGSYAIGKYLSEKLGMDISEVSFDLLRSKEIKEKLGDITFVTATDGNHGRGVAWAANQLGQKSVVYMPKGSSETRLQNIRKEGAEASIIEGNYDDAVRLSDEMAKKHGWVVVQDTAWEGYEDIPTWIMQGYGTLIHEAMEQLVEYGVDKPTHVLVQAGVGSFAGAVQGYLASKFGEERPITIVVEPDLAPCIYESAKLGQRHIVTGDMQTIMAGLACGEPNTISWEVLKDYSDAYFSCPDYVAARGMRILGSPLKGDSQIISGESGAVGAGVISLLMEKDYYKDLREKLGFSEDSKILIISTEGDTDPKKYRDIVWDGDNTSI</sequence>
<dbReference type="NCBIfam" id="NF006058">
    <property type="entry name" value="PRK08206.1"/>
    <property type="match status" value="1"/>
</dbReference>
<dbReference type="InterPro" id="IPR036052">
    <property type="entry name" value="TrpB-like_PALP_sf"/>
</dbReference>
<dbReference type="NCBIfam" id="TIGR03528">
    <property type="entry name" value="2_3_DAP_am_ly"/>
    <property type="match status" value="1"/>
</dbReference>
<dbReference type="Proteomes" id="UP001500339">
    <property type="component" value="Unassembled WGS sequence"/>
</dbReference>
<comment type="cofactor">
    <cofactor evidence="1">
        <name>pyridoxal 5'-phosphate</name>
        <dbReference type="ChEBI" id="CHEBI:597326"/>
    </cofactor>
</comment>
<dbReference type="Gene3D" id="3.40.50.1100">
    <property type="match status" value="3"/>
</dbReference>